<evidence type="ECO:0000256" key="1">
    <source>
        <dbReference type="ARBA" id="ARBA00022801"/>
    </source>
</evidence>
<accession>A0A2G9XC57</accession>
<protein>
    <recommendedName>
        <fullName evidence="3">Queuosine 5'-phosphate N-glycosylase/hydrolase</fullName>
    </recommendedName>
    <alternativeName>
        <fullName evidence="4">Queuosine-nucleotide N-glycosylase/hydrolase</fullName>
    </alternativeName>
</protein>
<evidence type="ECO:0000313" key="6">
    <source>
        <dbReference type="EMBL" id="PIP04546.1"/>
    </source>
</evidence>
<dbReference type="Pfam" id="PF10343">
    <property type="entry name" value="Q_salvage"/>
    <property type="match status" value="1"/>
</dbReference>
<evidence type="ECO:0000256" key="5">
    <source>
        <dbReference type="ARBA" id="ARBA00048204"/>
    </source>
</evidence>
<evidence type="ECO:0000256" key="4">
    <source>
        <dbReference type="ARBA" id="ARBA00035393"/>
    </source>
</evidence>
<dbReference type="AlphaFoldDB" id="A0A2G9XC57"/>
<keyword evidence="1" id="KW-0378">Hydrolase</keyword>
<gene>
    <name evidence="6" type="ORF">COX53_01975</name>
</gene>
<dbReference type="EMBL" id="PCQY01000024">
    <property type="protein sequence ID" value="PIP04546.1"/>
    <property type="molecule type" value="Genomic_DNA"/>
</dbReference>
<evidence type="ECO:0000313" key="7">
    <source>
        <dbReference type="Proteomes" id="UP000231388"/>
    </source>
</evidence>
<dbReference type="InterPro" id="IPR019438">
    <property type="entry name" value="Q_salvage"/>
</dbReference>
<evidence type="ECO:0000256" key="2">
    <source>
        <dbReference type="ARBA" id="ARBA00035119"/>
    </source>
</evidence>
<comment type="caution">
    <text evidence="6">The sequence shown here is derived from an EMBL/GenBank/DDBJ whole genome shotgun (WGS) entry which is preliminary data.</text>
</comment>
<evidence type="ECO:0000256" key="3">
    <source>
        <dbReference type="ARBA" id="ARBA00035306"/>
    </source>
</evidence>
<comment type="catalytic activity">
    <reaction evidence="5">
        <text>queuosine 5'-phosphate + H2O = queuine + D-ribose 5-phosphate</text>
        <dbReference type="Rhea" id="RHEA:75387"/>
        <dbReference type="ChEBI" id="CHEBI:15377"/>
        <dbReference type="ChEBI" id="CHEBI:17433"/>
        <dbReference type="ChEBI" id="CHEBI:78346"/>
        <dbReference type="ChEBI" id="CHEBI:194371"/>
    </reaction>
    <physiologicalReaction direction="left-to-right" evidence="5">
        <dbReference type="Rhea" id="RHEA:75388"/>
    </physiologicalReaction>
</comment>
<dbReference type="Proteomes" id="UP000231388">
    <property type="component" value="Unassembled WGS sequence"/>
</dbReference>
<dbReference type="GO" id="GO:0016787">
    <property type="term" value="F:hydrolase activity"/>
    <property type="evidence" value="ECO:0007669"/>
    <property type="project" value="UniProtKB-KW"/>
</dbReference>
<sequence>MKSLVEKILKESPDPLNVRKSTALVFNNLKLISINLSKIEDVAKIIREKIDKKQVLTEEQFGSANPTPQLIFVLDTLNFCFWAKKDEEKWTIEYPKSNYISNGWFALVACIDRAQKEGVPILNASYLKNATFPDIQHIFRSSNNTEIPLLRDRVKVLNETGKILMEKYNGDIYNLLAATGLNAGKIACEVAKNFPSFSDFSLLDNKEKMCFYKRAQIFAYDISLLHGIKAKNLESLTAFADYKIPQILRALGIIEYKTELANKVDNYIILKSGSNEEIEIRASTIWACELLAKEIVIDPVWVDNALWKMSQSLKDVKPYHRVLSTNY</sequence>
<dbReference type="PANTHER" id="PTHR21314">
    <property type="entry name" value="QUEUOSINE 5'-PHOSPHATE N-GLYCOSYLASE_HYDROLASE-RELATED"/>
    <property type="match status" value="1"/>
</dbReference>
<dbReference type="PANTHER" id="PTHR21314:SF0">
    <property type="entry name" value="QUEUOSINE 5'-PHOSPHATE N-GLYCOSYLASE_HYDROLASE"/>
    <property type="match status" value="1"/>
</dbReference>
<dbReference type="GO" id="GO:0006400">
    <property type="term" value="P:tRNA modification"/>
    <property type="evidence" value="ECO:0007669"/>
    <property type="project" value="TreeGrafter"/>
</dbReference>
<reference evidence="6 7" key="1">
    <citation type="submission" date="2017-09" db="EMBL/GenBank/DDBJ databases">
        <title>Depth-based differentiation of microbial function through sediment-hosted aquifers and enrichment of novel symbionts in the deep terrestrial subsurface.</title>
        <authorList>
            <person name="Probst A.J."/>
            <person name="Ladd B."/>
            <person name="Jarett J.K."/>
            <person name="Geller-Mcgrath D.E."/>
            <person name="Sieber C.M."/>
            <person name="Emerson J.B."/>
            <person name="Anantharaman K."/>
            <person name="Thomas B.C."/>
            <person name="Malmstrom R."/>
            <person name="Stieglmeier M."/>
            <person name="Klingl A."/>
            <person name="Woyke T."/>
            <person name="Ryan C.M."/>
            <person name="Banfield J.F."/>
        </authorList>
    </citation>
    <scope>NUCLEOTIDE SEQUENCE [LARGE SCALE GENOMIC DNA]</scope>
    <source>
        <strain evidence="6">CG23_combo_of_CG06-09_8_20_14_all_40_14</strain>
    </source>
</reference>
<comment type="similarity">
    <text evidence="2">Belongs to the QNG1 protein family.</text>
</comment>
<name>A0A2G9XC57_UNCKA</name>
<proteinExistence type="inferred from homology"/>
<organism evidence="6 7">
    <name type="scientific">candidate division WWE3 bacterium CG23_combo_of_CG06-09_8_20_14_all_40_14</name>
    <dbReference type="NCBI Taxonomy" id="1975095"/>
    <lineage>
        <taxon>Bacteria</taxon>
        <taxon>Katanobacteria</taxon>
    </lineage>
</organism>